<proteinExistence type="predicted"/>
<dbReference type="RefSeq" id="WP_171682695.1">
    <property type="nucleotide sequence ID" value="NZ_WHNZ01000015.1"/>
</dbReference>
<accession>A0ABX1ZID6</accession>
<feature type="signal peptide" evidence="2">
    <location>
        <begin position="1"/>
        <end position="23"/>
    </location>
</feature>
<evidence type="ECO:0000256" key="1">
    <source>
        <dbReference type="SAM" id="MobiDB-lite"/>
    </source>
</evidence>
<keyword evidence="4" id="KW-1185">Reference proteome</keyword>
<feature type="chain" id="PRO_5046993970" description="Lipoprotein" evidence="2">
    <location>
        <begin position="24"/>
        <end position="207"/>
    </location>
</feature>
<comment type="caution">
    <text evidence="3">The sequence shown here is derived from an EMBL/GenBank/DDBJ whole genome shotgun (WGS) entry which is preliminary data.</text>
</comment>
<dbReference type="PROSITE" id="PS51257">
    <property type="entry name" value="PROKAR_LIPOPROTEIN"/>
    <property type="match status" value="1"/>
</dbReference>
<name>A0ABX1ZID6_9BACL</name>
<dbReference type="Proteomes" id="UP000618579">
    <property type="component" value="Unassembled WGS sequence"/>
</dbReference>
<reference evidence="3 4" key="1">
    <citation type="submission" date="2019-10" db="EMBL/GenBank/DDBJ databases">
        <title>Description of Paenibacillus pedi sp. nov.</title>
        <authorList>
            <person name="Carlier A."/>
            <person name="Qi S."/>
        </authorList>
    </citation>
    <scope>NUCLEOTIDE SEQUENCE [LARGE SCALE GENOMIC DNA]</scope>
    <source>
        <strain evidence="3 4">LMG 31457</strain>
    </source>
</reference>
<organism evidence="3 4">
    <name type="scientific">Paenibacillus planticolens</name>
    <dbReference type="NCBI Taxonomy" id="2654976"/>
    <lineage>
        <taxon>Bacteria</taxon>
        <taxon>Bacillati</taxon>
        <taxon>Bacillota</taxon>
        <taxon>Bacilli</taxon>
        <taxon>Bacillales</taxon>
        <taxon>Paenibacillaceae</taxon>
        <taxon>Paenibacillus</taxon>
    </lineage>
</organism>
<gene>
    <name evidence="3" type="ORF">GC097_07430</name>
</gene>
<sequence length="207" mass="23031">MKIQSGVLSFIAACVILSGCSSAKTSKVEQPPPVNSTTNGKVEETKTKPIERGPGPLTKENTSIAGIHIGDTQEKVKSFLGEPSKVSQVHSTPEVEWFYEKENMGVRFYRTGEKEPLGGVESIIVHNPSTIKTNKNVGIGDSVDKLLQIYEKVETEDDKNKPTSYWVTGSTYTESVYHPFLMFRVDEKNVIQDIEFSNYLINPDKTK</sequence>
<evidence type="ECO:0000313" key="4">
    <source>
        <dbReference type="Proteomes" id="UP000618579"/>
    </source>
</evidence>
<dbReference type="EMBL" id="WHNZ01000015">
    <property type="protein sequence ID" value="NOU99843.1"/>
    <property type="molecule type" value="Genomic_DNA"/>
</dbReference>
<protein>
    <recommendedName>
        <fullName evidence="5">Lipoprotein</fullName>
    </recommendedName>
</protein>
<feature type="compositionally biased region" description="Basic and acidic residues" evidence="1">
    <location>
        <begin position="41"/>
        <end position="51"/>
    </location>
</feature>
<keyword evidence="2" id="KW-0732">Signal</keyword>
<feature type="region of interest" description="Disordered" evidence="1">
    <location>
        <begin position="24"/>
        <end position="61"/>
    </location>
</feature>
<evidence type="ECO:0000256" key="2">
    <source>
        <dbReference type="SAM" id="SignalP"/>
    </source>
</evidence>
<evidence type="ECO:0008006" key="5">
    <source>
        <dbReference type="Google" id="ProtNLM"/>
    </source>
</evidence>
<evidence type="ECO:0000313" key="3">
    <source>
        <dbReference type="EMBL" id="NOU99843.1"/>
    </source>
</evidence>